<dbReference type="Gene3D" id="3.30.70.330">
    <property type="match status" value="2"/>
</dbReference>
<feature type="domain" description="RRM" evidence="5">
    <location>
        <begin position="288"/>
        <end position="370"/>
    </location>
</feature>
<protein>
    <recommendedName>
        <fullName evidence="5">RRM domain-containing protein</fullName>
    </recommendedName>
</protein>
<evidence type="ECO:0000313" key="7">
    <source>
        <dbReference type="Proteomes" id="UP000287166"/>
    </source>
</evidence>
<dbReference type="PANTHER" id="PTHR24012">
    <property type="entry name" value="RNA BINDING PROTEIN"/>
    <property type="match status" value="1"/>
</dbReference>
<dbReference type="EMBL" id="BFAD01000003">
    <property type="protein sequence ID" value="GBE80348.1"/>
    <property type="molecule type" value="Genomic_DNA"/>
</dbReference>
<dbReference type="GeneID" id="38777265"/>
<dbReference type="AlphaFoldDB" id="A0A401GDT0"/>
<dbReference type="InterPro" id="IPR012677">
    <property type="entry name" value="Nucleotide-bd_a/b_plait_sf"/>
</dbReference>
<evidence type="ECO:0000256" key="2">
    <source>
        <dbReference type="ARBA" id="ARBA00022884"/>
    </source>
</evidence>
<dbReference type="SUPFAM" id="SSF54928">
    <property type="entry name" value="RNA-binding domain, RBD"/>
    <property type="match status" value="2"/>
</dbReference>
<dbReference type="InterPro" id="IPR000504">
    <property type="entry name" value="RRM_dom"/>
</dbReference>
<evidence type="ECO:0000313" key="6">
    <source>
        <dbReference type="EMBL" id="GBE80348.1"/>
    </source>
</evidence>
<dbReference type="SMART" id="SM00360">
    <property type="entry name" value="RRM"/>
    <property type="match status" value="1"/>
</dbReference>
<organism evidence="6 7">
    <name type="scientific">Sparassis crispa</name>
    <dbReference type="NCBI Taxonomy" id="139825"/>
    <lineage>
        <taxon>Eukaryota</taxon>
        <taxon>Fungi</taxon>
        <taxon>Dikarya</taxon>
        <taxon>Basidiomycota</taxon>
        <taxon>Agaricomycotina</taxon>
        <taxon>Agaricomycetes</taxon>
        <taxon>Polyporales</taxon>
        <taxon>Sparassidaceae</taxon>
        <taxon>Sparassis</taxon>
    </lineage>
</organism>
<dbReference type="GO" id="GO:0003723">
    <property type="term" value="F:RNA binding"/>
    <property type="evidence" value="ECO:0007669"/>
    <property type="project" value="UniProtKB-UniRule"/>
</dbReference>
<dbReference type="RefSeq" id="XP_027611261.1">
    <property type="nucleotide sequence ID" value="XM_027755460.1"/>
</dbReference>
<dbReference type="Proteomes" id="UP000287166">
    <property type="component" value="Unassembled WGS sequence"/>
</dbReference>
<dbReference type="InterPro" id="IPR035979">
    <property type="entry name" value="RBD_domain_sf"/>
</dbReference>
<keyword evidence="7" id="KW-1185">Reference proteome</keyword>
<feature type="region of interest" description="Disordered" evidence="4">
    <location>
        <begin position="25"/>
        <end position="63"/>
    </location>
</feature>
<evidence type="ECO:0000256" key="3">
    <source>
        <dbReference type="PROSITE-ProRule" id="PRU00176"/>
    </source>
</evidence>
<evidence type="ECO:0000259" key="5">
    <source>
        <dbReference type="PROSITE" id="PS50102"/>
    </source>
</evidence>
<dbReference type="PROSITE" id="PS50102">
    <property type="entry name" value="RRM"/>
    <property type="match status" value="1"/>
</dbReference>
<keyword evidence="2 3" id="KW-0694">RNA-binding</keyword>
<evidence type="ECO:0000256" key="4">
    <source>
        <dbReference type="SAM" id="MobiDB-lite"/>
    </source>
</evidence>
<reference evidence="6 7" key="1">
    <citation type="journal article" date="2018" name="Sci. Rep.">
        <title>Genome sequence of the cauliflower mushroom Sparassis crispa (Hanabiratake) and its association with beneficial usage.</title>
        <authorList>
            <person name="Kiyama R."/>
            <person name="Furutani Y."/>
            <person name="Kawaguchi K."/>
            <person name="Nakanishi T."/>
        </authorList>
    </citation>
    <scope>NUCLEOTIDE SEQUENCE [LARGE SCALE GENOMIC DNA]</scope>
</reference>
<name>A0A401GDT0_9APHY</name>
<gene>
    <name evidence="6" type="ORF">SCP_0300630</name>
</gene>
<proteinExistence type="predicted"/>
<feature type="compositionally biased region" description="Polar residues" evidence="4">
    <location>
        <begin position="44"/>
        <end position="61"/>
    </location>
</feature>
<dbReference type="InParanoid" id="A0A401GDT0"/>
<keyword evidence="1" id="KW-0677">Repeat</keyword>
<dbReference type="OrthoDB" id="271725at2759"/>
<comment type="caution">
    <text evidence="6">The sequence shown here is derived from an EMBL/GenBank/DDBJ whole genome shotgun (WGS) entry which is preliminary data.</text>
</comment>
<sequence>MQPWNSLTYQPHLLHQRFRTPSNLTSAAQPFASNPPCRTPIPPSTGQLTHPTPQNSLTPPQLSSCSSASVSSLSSSAAYPLLSCTGNILPSSEPQSYSRFDKFDSPTGMYQLVPGPCTIKRDDPRISTVAVGVSVAPSPAASAVDCHCTASDAHGILDGYSTNTSPACRLLLAAAEPLKMRILSSPYPATAEYLPHARMQGQNQMQQHTRIPNVYINGLPPNFPEDQLYAITREFGTVLSVRTFTRYGIDKLSPSDLQRIHYIPNMNTPGTHAPDSYKAQSTQDLSSTNLYMQDLPLSTDETDLAVLVRPYRIISSRIFRTRLSNPPGIIAFARLETRAAAEEIIERLDGRMVYDEHATPHRIQVRFADTNEQRKLKRAQYFIGREPSLAPFTLSQAANVNLKHSHFNPFLPQFLQSGLDLDMNASPCLMSDRHLVARGKSVIPPLLHESGMRQRQQLFARADNNLPELVTVPDPNDALGNHAAYATRALHDMQNLPYADSHLFDAEAHMQTAMSINMSNPFRAHNHFKRMEGPIVREHVQQQQAQLAQHAVQERPCRPSNLMACSNVSQDDFMASTVGAHHYVATDFTRPRHVGRHRNGLNFGLKNDFKQVHFPREQHQQYQTHAL</sequence>
<evidence type="ECO:0000256" key="1">
    <source>
        <dbReference type="ARBA" id="ARBA00022737"/>
    </source>
</evidence>
<accession>A0A401GDT0</accession>